<dbReference type="OrthoDB" id="205623at2759"/>
<dbReference type="AlphaFoldDB" id="A0A9W7HFW4"/>
<dbReference type="EC" id="2.8.2.-" evidence="3"/>
<dbReference type="GO" id="GO:0008146">
    <property type="term" value="F:sulfotransferase activity"/>
    <property type="evidence" value="ECO:0007669"/>
    <property type="project" value="InterPro"/>
</dbReference>
<evidence type="ECO:0000313" key="5">
    <source>
        <dbReference type="EMBL" id="GMI76769.1"/>
    </source>
</evidence>
<evidence type="ECO:0000256" key="3">
    <source>
        <dbReference type="RuleBase" id="RU361155"/>
    </source>
</evidence>
<reference evidence="5" key="1">
    <citation type="submission" date="2023-05" db="EMBL/GenBank/DDBJ databases">
        <title>Genome and transcriptome analyses reveal genes involved in the formation of fine ridges on petal epidermal cells in Hibiscus trionum.</title>
        <authorList>
            <person name="Koshimizu S."/>
            <person name="Masuda S."/>
            <person name="Ishii T."/>
            <person name="Shirasu K."/>
            <person name="Hoshino A."/>
            <person name="Arita M."/>
        </authorList>
    </citation>
    <scope>NUCLEOTIDE SEQUENCE</scope>
    <source>
        <strain evidence="5">Hamamatsu line</strain>
    </source>
</reference>
<dbReference type="InterPro" id="IPR000863">
    <property type="entry name" value="Sulfotransferase_dom"/>
</dbReference>
<keyword evidence="2 3" id="KW-0808">Transferase</keyword>
<proteinExistence type="inferred from homology"/>
<evidence type="ECO:0000256" key="1">
    <source>
        <dbReference type="ARBA" id="ARBA00005771"/>
    </source>
</evidence>
<dbReference type="PANTHER" id="PTHR11783">
    <property type="entry name" value="SULFOTRANSFERASE SULT"/>
    <property type="match status" value="1"/>
</dbReference>
<evidence type="ECO:0000313" key="6">
    <source>
        <dbReference type="Proteomes" id="UP001165190"/>
    </source>
</evidence>
<protein>
    <recommendedName>
        <fullName evidence="3">Sulfotransferase</fullName>
        <ecNumber evidence="3">2.8.2.-</ecNumber>
    </recommendedName>
</protein>
<gene>
    <name evidence="5" type="ORF">HRI_001346200</name>
</gene>
<sequence length="338" mass="39086">MAAFLPISHTDNEQKCSNLMEKTSERYKETLPKLPKAKGWMTQHLVHYQGVWLTPKAALKGLMLIQDHFSPRPTDILLATFPKSGTTWLKALIFSTVNRSRYSFSGHPLLTTGPHDCFPFLDAYVYENDRCFHHLDRLPPPRLLSTHIPFTLLPTSMSCRFVYICRDPKDVLVSKWLFMNKLRPKQLPPISLEEAFELFCQGISHYGPYWDHVLGYWKASLENPEKILFLKYEDLKKEPCAVVKRLGEFTGHPFSLEEERRGVVQEIVKLCSFENLSNLEVNKTSVQKFSRDIVVDNRHFFRKGEVGDGKNYLTAEMMERLNAITAEKLHDSGLVFGY</sequence>
<dbReference type="InterPro" id="IPR027417">
    <property type="entry name" value="P-loop_NTPase"/>
</dbReference>
<keyword evidence="6" id="KW-1185">Reference proteome</keyword>
<organism evidence="5 6">
    <name type="scientific">Hibiscus trionum</name>
    <name type="common">Flower of an hour</name>
    <dbReference type="NCBI Taxonomy" id="183268"/>
    <lineage>
        <taxon>Eukaryota</taxon>
        <taxon>Viridiplantae</taxon>
        <taxon>Streptophyta</taxon>
        <taxon>Embryophyta</taxon>
        <taxon>Tracheophyta</taxon>
        <taxon>Spermatophyta</taxon>
        <taxon>Magnoliopsida</taxon>
        <taxon>eudicotyledons</taxon>
        <taxon>Gunneridae</taxon>
        <taxon>Pentapetalae</taxon>
        <taxon>rosids</taxon>
        <taxon>malvids</taxon>
        <taxon>Malvales</taxon>
        <taxon>Malvaceae</taxon>
        <taxon>Malvoideae</taxon>
        <taxon>Hibiscus</taxon>
    </lineage>
</organism>
<comment type="caution">
    <text evidence="5">The sequence shown here is derived from an EMBL/GenBank/DDBJ whole genome shotgun (WGS) entry which is preliminary data.</text>
</comment>
<name>A0A9W7HFW4_HIBTR</name>
<feature type="domain" description="Sulfotransferase" evidence="4">
    <location>
        <begin position="73"/>
        <end position="333"/>
    </location>
</feature>
<dbReference type="Proteomes" id="UP001165190">
    <property type="component" value="Unassembled WGS sequence"/>
</dbReference>
<dbReference type="SUPFAM" id="SSF52540">
    <property type="entry name" value="P-loop containing nucleoside triphosphate hydrolases"/>
    <property type="match status" value="1"/>
</dbReference>
<comment type="similarity">
    <text evidence="1 3">Belongs to the sulfotransferase 1 family.</text>
</comment>
<dbReference type="EMBL" id="BSYR01000012">
    <property type="protein sequence ID" value="GMI76769.1"/>
    <property type="molecule type" value="Genomic_DNA"/>
</dbReference>
<accession>A0A9W7HFW4</accession>
<evidence type="ECO:0000256" key="2">
    <source>
        <dbReference type="ARBA" id="ARBA00022679"/>
    </source>
</evidence>
<dbReference type="Pfam" id="PF00685">
    <property type="entry name" value="Sulfotransfer_1"/>
    <property type="match status" value="1"/>
</dbReference>
<evidence type="ECO:0000259" key="4">
    <source>
        <dbReference type="Pfam" id="PF00685"/>
    </source>
</evidence>
<dbReference type="Gene3D" id="3.40.50.300">
    <property type="entry name" value="P-loop containing nucleotide triphosphate hydrolases"/>
    <property type="match status" value="1"/>
</dbReference>